<evidence type="ECO:0000256" key="2">
    <source>
        <dbReference type="ARBA" id="ARBA00007165"/>
    </source>
</evidence>
<keyword evidence="9" id="KW-1185">Reference proteome</keyword>
<dbReference type="Proteomes" id="UP000185663">
    <property type="component" value="Chromosome I"/>
</dbReference>
<accession>A0A1H1V4W2</accession>
<evidence type="ECO:0000256" key="1">
    <source>
        <dbReference type="ARBA" id="ARBA00004370"/>
    </source>
</evidence>
<dbReference type="GO" id="GO:0005886">
    <property type="term" value="C:plasma membrane"/>
    <property type="evidence" value="ECO:0007669"/>
    <property type="project" value="UniProtKB-SubCell"/>
</dbReference>
<evidence type="ECO:0000256" key="7">
    <source>
        <dbReference type="SAM" id="MobiDB-lite"/>
    </source>
</evidence>
<dbReference type="STRING" id="545619.SAMN04489860_2392"/>
<keyword evidence="4 6" id="KW-1133">Transmembrane helix</keyword>
<keyword evidence="3 6" id="KW-0812">Transmembrane</keyword>
<dbReference type="eggNOG" id="COG3346">
    <property type="taxonomic scope" value="Bacteria"/>
</dbReference>
<dbReference type="Pfam" id="PF02104">
    <property type="entry name" value="SURF1"/>
    <property type="match status" value="1"/>
</dbReference>
<evidence type="ECO:0000256" key="5">
    <source>
        <dbReference type="ARBA" id="ARBA00023136"/>
    </source>
</evidence>
<dbReference type="InterPro" id="IPR002994">
    <property type="entry name" value="Surf1/Shy1"/>
</dbReference>
<evidence type="ECO:0000313" key="8">
    <source>
        <dbReference type="EMBL" id="SDS79735.1"/>
    </source>
</evidence>
<reference evidence="8 9" key="1">
    <citation type="submission" date="2016-10" db="EMBL/GenBank/DDBJ databases">
        <authorList>
            <person name="de Groot N.N."/>
        </authorList>
    </citation>
    <scope>NUCLEOTIDE SEQUENCE [LARGE SCALE GENOMIC DNA]</scope>
    <source>
        <strain evidence="8 9">DSM 22126</strain>
    </source>
</reference>
<dbReference type="CDD" id="cd06662">
    <property type="entry name" value="SURF1"/>
    <property type="match status" value="1"/>
</dbReference>
<proteinExistence type="inferred from homology"/>
<organism evidence="8 9">
    <name type="scientific">Paraoerskovia marina</name>
    <dbReference type="NCBI Taxonomy" id="545619"/>
    <lineage>
        <taxon>Bacteria</taxon>
        <taxon>Bacillati</taxon>
        <taxon>Actinomycetota</taxon>
        <taxon>Actinomycetes</taxon>
        <taxon>Micrococcales</taxon>
        <taxon>Cellulomonadaceae</taxon>
        <taxon>Paraoerskovia</taxon>
    </lineage>
</organism>
<evidence type="ECO:0000256" key="4">
    <source>
        <dbReference type="ARBA" id="ARBA00022989"/>
    </source>
</evidence>
<comment type="caution">
    <text evidence="6">Lacks conserved residue(s) required for the propagation of feature annotation.</text>
</comment>
<feature type="region of interest" description="Disordered" evidence="7">
    <location>
        <begin position="217"/>
        <end position="239"/>
    </location>
</feature>
<dbReference type="EMBL" id="LT629776">
    <property type="protein sequence ID" value="SDS79735.1"/>
    <property type="molecule type" value="Genomic_DNA"/>
</dbReference>
<evidence type="ECO:0000313" key="9">
    <source>
        <dbReference type="Proteomes" id="UP000185663"/>
    </source>
</evidence>
<protein>
    <recommendedName>
        <fullName evidence="6">SURF1-like protein</fullName>
    </recommendedName>
</protein>
<gene>
    <name evidence="8" type="ORF">SAMN04489860_2392</name>
</gene>
<evidence type="ECO:0000256" key="3">
    <source>
        <dbReference type="ARBA" id="ARBA00022692"/>
    </source>
</evidence>
<keyword evidence="6" id="KW-1003">Cell membrane</keyword>
<evidence type="ECO:0000256" key="6">
    <source>
        <dbReference type="RuleBase" id="RU363076"/>
    </source>
</evidence>
<dbReference type="AlphaFoldDB" id="A0A1H1V4W2"/>
<comment type="subcellular location">
    <subcellularLocation>
        <location evidence="6">Cell membrane</location>
        <topology evidence="6">Multi-pass membrane protein</topology>
    </subcellularLocation>
    <subcellularLocation>
        <location evidence="1">Membrane</location>
    </subcellularLocation>
</comment>
<dbReference type="PANTHER" id="PTHR23427:SF2">
    <property type="entry name" value="SURFEIT LOCUS PROTEIN 1"/>
    <property type="match status" value="1"/>
</dbReference>
<dbReference type="InterPro" id="IPR045214">
    <property type="entry name" value="Surf1/Surf4"/>
</dbReference>
<feature type="transmembrane region" description="Helical" evidence="6">
    <location>
        <begin position="249"/>
        <end position="270"/>
    </location>
</feature>
<dbReference type="PROSITE" id="PS50895">
    <property type="entry name" value="SURF1"/>
    <property type="match status" value="1"/>
</dbReference>
<comment type="similarity">
    <text evidence="2 6">Belongs to the SURF1 family.</text>
</comment>
<dbReference type="PANTHER" id="PTHR23427">
    <property type="entry name" value="SURFEIT LOCUS PROTEIN"/>
    <property type="match status" value="1"/>
</dbReference>
<keyword evidence="5 6" id="KW-0472">Membrane</keyword>
<sequence length="286" mass="30527">MHGYRRGVASTEPRASFWQVARRPRMIALLLIFLVAAGGCARLGIWQIDRAQAKGELAEKQAALEAAEEGPEGLGVLLPPQTTIAGSLVGRTAWVEGTYEDEQFLVPDRVLDGEDGLLVLSPLRVTDDGTDGESWADLSGPPVLAVVRGWVPAGTEIDDPALETPDGVVRLTGYLQAGEASADDTTLPEGQIGAVSTAELANVWGSPIYSGYLVERSSEPEQISPDDGGPEPLPRPTISGGEGLDLRNAFYALQWFVFGGFAVLLWVRLVRDEASGRRGLAQLPID</sequence>
<name>A0A1H1V4W2_9CELL</name>